<reference evidence="9 10" key="1">
    <citation type="submission" date="2019-07" db="EMBL/GenBank/DDBJ databases">
        <title>Genomics analysis of Aphanomyces spp. identifies a new class of oomycete effector associated with host adaptation.</title>
        <authorList>
            <person name="Gaulin E."/>
        </authorList>
    </citation>
    <scope>NUCLEOTIDE SEQUENCE [LARGE SCALE GENOMIC DNA]</scope>
    <source>
        <strain evidence="9 10">ATCC 201684</strain>
    </source>
</reference>
<keyword evidence="10" id="KW-1185">Reference proteome</keyword>
<feature type="transmembrane region" description="Helical" evidence="8">
    <location>
        <begin position="296"/>
        <end position="314"/>
    </location>
</feature>
<evidence type="ECO:0000256" key="1">
    <source>
        <dbReference type="ARBA" id="ARBA00004141"/>
    </source>
</evidence>
<keyword evidence="4 8" id="KW-0812">Transmembrane</keyword>
<dbReference type="SUPFAM" id="SSF103473">
    <property type="entry name" value="MFS general substrate transporter"/>
    <property type="match status" value="1"/>
</dbReference>
<evidence type="ECO:0000256" key="2">
    <source>
        <dbReference type="ARBA" id="ARBA00007015"/>
    </source>
</evidence>
<comment type="caution">
    <text evidence="9">The sequence shown here is derived from an EMBL/GenBank/DDBJ whole genome shotgun (WGS) entry which is preliminary data.</text>
</comment>
<sequence>MALQPQNKGLELQERLSYLSADRDNKNADGEYVDGKTPNDLEDGALREGGAPVYTSPEILGLLGQYFVIGLLYGALPYVPYNILINYYHLEGTQYNAAKALISLGWSLKAFVGLISDVFPIMGYRRKGYMLGGWFLCGVTLLVLSVLDHGEPFRTDLDVEDPINKDIQSRGSTLGLLCALATICYIFADVPADAMVVEYAQREPEQIRGRMQTMIYSVRTMASLTTTLIMGLCLNSKRFQSDFSWDMGINNFFIMLTVPAFLAVPMTYFFIKDPKREAIPFMVYARQFWALVQKRCVWQIMCFNFFFNLCAYYVPSVAAGPVASNWAKVGNLNNNIMSAVGSLAFAVILAVMGKWGTMWNWRLWLVITILVMNIMDAICQFFTIYDVYRNQWFYLGVPLVEQVPYAVQFIITTFAIVEIADVGNEGLIYGLLTTCSNMASPFGSMISNIIGDKFDVKSKQIEEDSDYTRNQVAYTYIIYYGFVCVAMCLVVFYPNQKKMIQEWKKNDKDYKFIGATVLIGAFCILTVSITANILTMFESTKCLRLAGGHGC</sequence>
<dbReference type="InterPro" id="IPR036259">
    <property type="entry name" value="MFS_trans_sf"/>
</dbReference>
<feature type="transmembrane region" description="Helical" evidence="8">
    <location>
        <begin position="334"/>
        <end position="351"/>
    </location>
</feature>
<comment type="subcellular location">
    <subcellularLocation>
        <location evidence="1">Membrane</location>
        <topology evidence="1">Multi-pass membrane protein</topology>
    </subcellularLocation>
</comment>
<keyword evidence="3" id="KW-0813">Transport</keyword>
<evidence type="ECO:0000256" key="4">
    <source>
        <dbReference type="ARBA" id="ARBA00022692"/>
    </source>
</evidence>
<feature type="transmembrane region" description="Helical" evidence="8">
    <location>
        <begin position="363"/>
        <end position="383"/>
    </location>
</feature>
<dbReference type="VEuPathDB" id="FungiDB:AeMF1_015297"/>
<feature type="transmembrane region" description="Helical" evidence="8">
    <location>
        <begin position="427"/>
        <end position="451"/>
    </location>
</feature>
<feature type="region of interest" description="Disordered" evidence="7">
    <location>
        <begin position="25"/>
        <end position="44"/>
    </location>
</feature>
<dbReference type="PANTHER" id="PTHR31585:SF5">
    <property type="entry name" value="RNA-BINDING S4 DOMAIN-CONTAINING PROTEIN"/>
    <property type="match status" value="1"/>
</dbReference>
<feature type="transmembrane region" description="Helical" evidence="8">
    <location>
        <begin position="129"/>
        <end position="147"/>
    </location>
</feature>
<evidence type="ECO:0000313" key="10">
    <source>
        <dbReference type="Proteomes" id="UP000481153"/>
    </source>
</evidence>
<keyword evidence="6 8" id="KW-0472">Membrane</keyword>
<evidence type="ECO:0008006" key="11">
    <source>
        <dbReference type="Google" id="ProtNLM"/>
    </source>
</evidence>
<evidence type="ECO:0000256" key="5">
    <source>
        <dbReference type="ARBA" id="ARBA00022989"/>
    </source>
</evidence>
<dbReference type="AlphaFoldDB" id="A0A6G0WKS7"/>
<dbReference type="InterPro" id="IPR039309">
    <property type="entry name" value="BT1"/>
</dbReference>
<dbReference type="GO" id="GO:0016020">
    <property type="term" value="C:membrane"/>
    <property type="evidence" value="ECO:0007669"/>
    <property type="project" value="UniProtKB-SubCell"/>
</dbReference>
<proteinExistence type="inferred from homology"/>
<name>A0A6G0WKS7_9STRA</name>
<evidence type="ECO:0000256" key="7">
    <source>
        <dbReference type="SAM" id="MobiDB-lite"/>
    </source>
</evidence>
<feature type="transmembrane region" description="Helical" evidence="8">
    <location>
        <begin position="252"/>
        <end position="271"/>
    </location>
</feature>
<feature type="transmembrane region" description="Helical" evidence="8">
    <location>
        <begin position="512"/>
        <end position="534"/>
    </location>
</feature>
<evidence type="ECO:0000256" key="8">
    <source>
        <dbReference type="SAM" id="Phobius"/>
    </source>
</evidence>
<dbReference type="EMBL" id="VJMJ01000187">
    <property type="protein sequence ID" value="KAF0727856.1"/>
    <property type="molecule type" value="Genomic_DNA"/>
</dbReference>
<feature type="transmembrane region" description="Helical" evidence="8">
    <location>
        <begin position="100"/>
        <end position="122"/>
    </location>
</feature>
<keyword evidence="5 8" id="KW-1133">Transmembrane helix</keyword>
<dbReference type="Proteomes" id="UP000481153">
    <property type="component" value="Unassembled WGS sequence"/>
</dbReference>
<feature type="transmembrane region" description="Helical" evidence="8">
    <location>
        <begin position="174"/>
        <end position="192"/>
    </location>
</feature>
<comment type="similarity">
    <text evidence="2">Belongs to the major facilitator superfamily. Folate-biopterin transporter (TC 2.A.71) family.</text>
</comment>
<dbReference type="Gene3D" id="1.20.1250.20">
    <property type="entry name" value="MFS general substrate transporter like domains"/>
    <property type="match status" value="2"/>
</dbReference>
<accession>A0A6G0WKS7</accession>
<evidence type="ECO:0000256" key="3">
    <source>
        <dbReference type="ARBA" id="ARBA00022448"/>
    </source>
</evidence>
<feature type="transmembrane region" description="Helical" evidence="8">
    <location>
        <begin position="213"/>
        <end position="232"/>
    </location>
</feature>
<evidence type="ECO:0000256" key="6">
    <source>
        <dbReference type="ARBA" id="ARBA00023136"/>
    </source>
</evidence>
<gene>
    <name evidence="9" type="ORF">Ae201684_014196</name>
</gene>
<feature type="transmembrane region" description="Helical" evidence="8">
    <location>
        <begin position="471"/>
        <end position="492"/>
    </location>
</feature>
<dbReference type="PANTHER" id="PTHR31585">
    <property type="entry name" value="FOLATE-BIOPTERIN TRANSPORTER 1, CHLOROPLASTIC"/>
    <property type="match status" value="1"/>
</dbReference>
<feature type="compositionally biased region" description="Basic and acidic residues" evidence="7">
    <location>
        <begin position="25"/>
        <end position="39"/>
    </location>
</feature>
<feature type="transmembrane region" description="Helical" evidence="8">
    <location>
        <begin position="403"/>
        <end position="420"/>
    </location>
</feature>
<protein>
    <recommendedName>
        <fullName evidence="11">Major facilitator superfamily associated domain-containing protein</fullName>
    </recommendedName>
</protein>
<evidence type="ECO:0000313" key="9">
    <source>
        <dbReference type="EMBL" id="KAF0727856.1"/>
    </source>
</evidence>
<dbReference type="Pfam" id="PF03092">
    <property type="entry name" value="BT1"/>
    <property type="match status" value="1"/>
</dbReference>
<organism evidence="9 10">
    <name type="scientific">Aphanomyces euteiches</name>
    <dbReference type="NCBI Taxonomy" id="100861"/>
    <lineage>
        <taxon>Eukaryota</taxon>
        <taxon>Sar</taxon>
        <taxon>Stramenopiles</taxon>
        <taxon>Oomycota</taxon>
        <taxon>Saprolegniomycetes</taxon>
        <taxon>Saprolegniales</taxon>
        <taxon>Verrucalvaceae</taxon>
        <taxon>Aphanomyces</taxon>
    </lineage>
</organism>
<feature type="transmembrane region" description="Helical" evidence="8">
    <location>
        <begin position="59"/>
        <end position="80"/>
    </location>
</feature>